<dbReference type="CDD" id="cd17316">
    <property type="entry name" value="MFS_SV2_like"/>
    <property type="match status" value="1"/>
</dbReference>
<feature type="transmembrane region" description="Helical" evidence="7">
    <location>
        <begin position="100"/>
        <end position="119"/>
    </location>
</feature>
<evidence type="ECO:0000256" key="7">
    <source>
        <dbReference type="SAM" id="Phobius"/>
    </source>
</evidence>
<keyword evidence="10" id="KW-1185">Reference proteome</keyword>
<evidence type="ECO:0000313" key="9">
    <source>
        <dbReference type="EMBL" id="KAK4207826.1"/>
    </source>
</evidence>
<comment type="caution">
    <text evidence="9">The sequence shown here is derived from an EMBL/GenBank/DDBJ whole genome shotgun (WGS) entry which is preliminary data.</text>
</comment>
<feature type="transmembrane region" description="Helical" evidence="7">
    <location>
        <begin position="403"/>
        <end position="423"/>
    </location>
</feature>
<reference evidence="9" key="2">
    <citation type="submission" date="2023-05" db="EMBL/GenBank/DDBJ databases">
        <authorList>
            <consortium name="Lawrence Berkeley National Laboratory"/>
            <person name="Steindorff A."/>
            <person name="Hensen N."/>
            <person name="Bonometti L."/>
            <person name="Westerberg I."/>
            <person name="Brannstrom I.O."/>
            <person name="Guillou S."/>
            <person name="Cros-Aarteil S."/>
            <person name="Calhoun S."/>
            <person name="Haridas S."/>
            <person name="Kuo A."/>
            <person name="Mondo S."/>
            <person name="Pangilinan J."/>
            <person name="Riley R."/>
            <person name="Labutti K."/>
            <person name="Andreopoulos B."/>
            <person name="Lipzen A."/>
            <person name="Chen C."/>
            <person name="Yanf M."/>
            <person name="Daum C."/>
            <person name="Ng V."/>
            <person name="Clum A."/>
            <person name="Ohm R."/>
            <person name="Martin F."/>
            <person name="Silar P."/>
            <person name="Natvig D."/>
            <person name="Lalanne C."/>
            <person name="Gautier V."/>
            <person name="Ament-Velasquez S.L."/>
            <person name="Kruys A."/>
            <person name="Hutchinson M.I."/>
            <person name="Powell A.J."/>
            <person name="Barry K."/>
            <person name="Miller A.N."/>
            <person name="Grigoriev I.V."/>
            <person name="Debuchy R."/>
            <person name="Gladieux P."/>
            <person name="Thoren M.H."/>
            <person name="Johannesson H."/>
        </authorList>
    </citation>
    <scope>NUCLEOTIDE SEQUENCE</scope>
    <source>
        <strain evidence="9">PSN293</strain>
    </source>
</reference>
<evidence type="ECO:0000256" key="6">
    <source>
        <dbReference type="ARBA" id="ARBA00023136"/>
    </source>
</evidence>
<feature type="transmembrane region" description="Helical" evidence="7">
    <location>
        <begin position="189"/>
        <end position="212"/>
    </location>
</feature>
<gene>
    <name evidence="9" type="ORF">QBC37DRAFT_444253</name>
</gene>
<keyword evidence="6 7" id="KW-0472">Membrane</keyword>
<keyword evidence="3" id="KW-0813">Transport</keyword>
<dbReference type="Pfam" id="PF07690">
    <property type="entry name" value="MFS_1"/>
    <property type="match status" value="1"/>
</dbReference>
<dbReference type="InterPro" id="IPR020846">
    <property type="entry name" value="MFS_dom"/>
</dbReference>
<evidence type="ECO:0000313" key="10">
    <source>
        <dbReference type="Proteomes" id="UP001301769"/>
    </source>
</evidence>
<dbReference type="GO" id="GO:0022857">
    <property type="term" value="F:transmembrane transporter activity"/>
    <property type="evidence" value="ECO:0007669"/>
    <property type="project" value="InterPro"/>
</dbReference>
<keyword evidence="5 7" id="KW-1133">Transmembrane helix</keyword>
<feature type="transmembrane region" description="Helical" evidence="7">
    <location>
        <begin position="461"/>
        <end position="484"/>
    </location>
</feature>
<dbReference type="GO" id="GO:0016020">
    <property type="term" value="C:membrane"/>
    <property type="evidence" value="ECO:0007669"/>
    <property type="project" value="UniProtKB-SubCell"/>
</dbReference>
<comment type="similarity">
    <text evidence="2">Belongs to the major facilitator superfamily.</text>
</comment>
<feature type="transmembrane region" description="Helical" evidence="7">
    <location>
        <begin position="429"/>
        <end position="449"/>
    </location>
</feature>
<dbReference type="FunFam" id="1.20.1250.20:FF:000171">
    <property type="entry name" value="MFS general substrate transporter"/>
    <property type="match status" value="1"/>
</dbReference>
<proteinExistence type="inferred from homology"/>
<comment type="subcellular location">
    <subcellularLocation>
        <location evidence="1">Membrane</location>
        <topology evidence="1">Multi-pass membrane protein</topology>
    </subcellularLocation>
</comment>
<name>A0AAN6XY42_9PEZI</name>
<evidence type="ECO:0000256" key="5">
    <source>
        <dbReference type="ARBA" id="ARBA00022989"/>
    </source>
</evidence>
<feature type="transmembrane region" description="Helical" evidence="7">
    <location>
        <begin position="67"/>
        <end position="88"/>
    </location>
</feature>
<evidence type="ECO:0000256" key="2">
    <source>
        <dbReference type="ARBA" id="ARBA00008335"/>
    </source>
</evidence>
<keyword evidence="4 7" id="KW-0812">Transmembrane</keyword>
<dbReference type="PANTHER" id="PTHR23511:SF4">
    <property type="entry name" value="MAJOR FACILITATOR SUPERFAMILY (MFS) PROFILE DOMAIN-CONTAINING PROTEIN"/>
    <property type="match status" value="1"/>
</dbReference>
<dbReference type="Gene3D" id="1.20.1250.20">
    <property type="entry name" value="MFS general substrate transporter like domains"/>
    <property type="match status" value="1"/>
</dbReference>
<reference evidence="9" key="1">
    <citation type="journal article" date="2023" name="Mol. Phylogenet. Evol.">
        <title>Genome-scale phylogeny and comparative genomics of the fungal order Sordariales.</title>
        <authorList>
            <person name="Hensen N."/>
            <person name="Bonometti L."/>
            <person name="Westerberg I."/>
            <person name="Brannstrom I.O."/>
            <person name="Guillou S."/>
            <person name="Cros-Aarteil S."/>
            <person name="Calhoun S."/>
            <person name="Haridas S."/>
            <person name="Kuo A."/>
            <person name="Mondo S."/>
            <person name="Pangilinan J."/>
            <person name="Riley R."/>
            <person name="LaButti K."/>
            <person name="Andreopoulos B."/>
            <person name="Lipzen A."/>
            <person name="Chen C."/>
            <person name="Yan M."/>
            <person name="Daum C."/>
            <person name="Ng V."/>
            <person name="Clum A."/>
            <person name="Steindorff A."/>
            <person name="Ohm R.A."/>
            <person name="Martin F."/>
            <person name="Silar P."/>
            <person name="Natvig D.O."/>
            <person name="Lalanne C."/>
            <person name="Gautier V."/>
            <person name="Ament-Velasquez S.L."/>
            <person name="Kruys A."/>
            <person name="Hutchinson M.I."/>
            <person name="Powell A.J."/>
            <person name="Barry K."/>
            <person name="Miller A.N."/>
            <person name="Grigoriev I.V."/>
            <person name="Debuchy R."/>
            <person name="Gladieux P."/>
            <person name="Hiltunen Thoren M."/>
            <person name="Johannesson H."/>
        </authorList>
    </citation>
    <scope>NUCLEOTIDE SEQUENCE</scope>
    <source>
        <strain evidence="9">PSN293</strain>
    </source>
</reference>
<feature type="transmembrane region" description="Helical" evidence="7">
    <location>
        <begin position="490"/>
        <end position="511"/>
    </location>
</feature>
<dbReference type="SUPFAM" id="SSF103473">
    <property type="entry name" value="MFS general substrate transporter"/>
    <property type="match status" value="1"/>
</dbReference>
<protein>
    <recommendedName>
        <fullName evidence="8">Major facilitator superfamily (MFS) profile domain-containing protein</fullName>
    </recommendedName>
</protein>
<evidence type="ECO:0000256" key="4">
    <source>
        <dbReference type="ARBA" id="ARBA00022692"/>
    </source>
</evidence>
<evidence type="ECO:0000256" key="1">
    <source>
        <dbReference type="ARBA" id="ARBA00004141"/>
    </source>
</evidence>
<organism evidence="9 10">
    <name type="scientific">Rhypophila decipiens</name>
    <dbReference type="NCBI Taxonomy" id="261697"/>
    <lineage>
        <taxon>Eukaryota</taxon>
        <taxon>Fungi</taxon>
        <taxon>Dikarya</taxon>
        <taxon>Ascomycota</taxon>
        <taxon>Pezizomycotina</taxon>
        <taxon>Sordariomycetes</taxon>
        <taxon>Sordariomycetidae</taxon>
        <taxon>Sordariales</taxon>
        <taxon>Naviculisporaceae</taxon>
        <taxon>Rhypophila</taxon>
    </lineage>
</organism>
<dbReference type="InterPro" id="IPR011701">
    <property type="entry name" value="MFS"/>
</dbReference>
<feature type="transmembrane region" description="Helical" evidence="7">
    <location>
        <begin position="156"/>
        <end position="182"/>
    </location>
</feature>
<dbReference type="AlphaFoldDB" id="A0AAN6XY42"/>
<evidence type="ECO:0000259" key="8">
    <source>
        <dbReference type="PROSITE" id="PS50850"/>
    </source>
</evidence>
<dbReference type="EMBL" id="MU858271">
    <property type="protein sequence ID" value="KAK4207826.1"/>
    <property type="molecule type" value="Genomic_DNA"/>
</dbReference>
<accession>A0AAN6XY42</accession>
<feature type="transmembrane region" description="Helical" evidence="7">
    <location>
        <begin position="329"/>
        <end position="353"/>
    </location>
</feature>
<sequence>MAQDKRSELSGEKRSDNSSTLIAVSKISDKGVDILAGEDLDPVLEKKMSLVNDAIDEIGWTRYHTKLFFLNGFGYSVDSLVLLLQSVIATQAFMEFGEVGFANALTIAVYVGMLVGALFWGTTADIIGRRLAFNTSLAICSVAAAISAAMPNWPSLALFISLIGFGAGGNLILDTTVFLEYLPGKKQWVLTLMAMWWGFGQAITGFIGWGFLVPAKWNCASASNCGWRDNMGWRYVMITSGALVGVMSLLRITVIRLNETPKWLVANGRDADVIAILHKIAAKYNRTCSLTIDQLEACGVIAGTTHNKRRLPLGESLVHIRGLFATRKLALSTSLIWLSWAMMGLAYPLFYVFLPNYLASRGATSNLSPSEVWRNYTLTNISSIFGPVLAAVMCNIRLLGRKFTMTIGAFMTATFFFAYASVHTPAQDVGFSCAIGFCLNVYYGVLYAYTAEVLPSAHRATGDGVGVGFNRIMGIISAVIAAVADTSTTAPIFVCGALLVAIGVVSAVLPFEPYGHRSS</sequence>
<dbReference type="PROSITE" id="PS50850">
    <property type="entry name" value="MFS"/>
    <property type="match status" value="1"/>
</dbReference>
<evidence type="ECO:0000256" key="3">
    <source>
        <dbReference type="ARBA" id="ARBA00022448"/>
    </source>
</evidence>
<feature type="transmembrane region" description="Helical" evidence="7">
    <location>
        <begin position="232"/>
        <end position="254"/>
    </location>
</feature>
<feature type="domain" description="Major facilitator superfamily (MFS) profile" evidence="8">
    <location>
        <begin position="64"/>
        <end position="515"/>
    </location>
</feature>
<dbReference type="InterPro" id="IPR036259">
    <property type="entry name" value="MFS_trans_sf"/>
</dbReference>
<dbReference type="PANTHER" id="PTHR23511">
    <property type="entry name" value="SYNAPTIC VESICLE GLYCOPROTEIN 2"/>
    <property type="match status" value="1"/>
</dbReference>
<feature type="transmembrane region" description="Helical" evidence="7">
    <location>
        <begin position="373"/>
        <end position="396"/>
    </location>
</feature>
<dbReference type="Proteomes" id="UP001301769">
    <property type="component" value="Unassembled WGS sequence"/>
</dbReference>